<keyword evidence="4" id="KW-1185">Reference proteome</keyword>
<evidence type="ECO:0000256" key="1">
    <source>
        <dbReference type="ARBA" id="ARBA00022801"/>
    </source>
</evidence>
<dbReference type="KEGG" id="xba:C7S18_02135"/>
<keyword evidence="1 3" id="KW-0378">Hydrolase</keyword>
<dbReference type="EMBL" id="CP027860">
    <property type="protein sequence ID" value="AVP99970.1"/>
    <property type="molecule type" value="Genomic_DNA"/>
</dbReference>
<accession>A0A2P1PYR1</accession>
<dbReference type="SUPFAM" id="SSF53474">
    <property type="entry name" value="alpha/beta-Hydrolases"/>
    <property type="match status" value="1"/>
</dbReference>
<dbReference type="GO" id="GO:0016787">
    <property type="term" value="F:hydrolase activity"/>
    <property type="evidence" value="ECO:0007669"/>
    <property type="project" value="UniProtKB-KW"/>
</dbReference>
<reference evidence="3 4" key="1">
    <citation type="submission" date="2018-03" db="EMBL/GenBank/DDBJ databases">
        <title>Ahniella affigens gen. nov., sp. nov., a gammaproteobacterium isolated from sandy soil near a stream.</title>
        <authorList>
            <person name="Ko Y."/>
            <person name="Kim J.-H."/>
        </authorList>
    </citation>
    <scope>NUCLEOTIDE SEQUENCE [LARGE SCALE GENOMIC DNA]</scope>
    <source>
        <strain evidence="3 4">D13</strain>
    </source>
</reference>
<evidence type="ECO:0000259" key="2">
    <source>
        <dbReference type="Pfam" id="PF07859"/>
    </source>
</evidence>
<evidence type="ECO:0000313" key="3">
    <source>
        <dbReference type="EMBL" id="AVP99970.1"/>
    </source>
</evidence>
<dbReference type="Pfam" id="PF07859">
    <property type="entry name" value="Abhydrolase_3"/>
    <property type="match status" value="1"/>
</dbReference>
<dbReference type="OrthoDB" id="9806180at2"/>
<protein>
    <submittedName>
        <fullName evidence="3">Alpha/beta hydrolase</fullName>
    </submittedName>
</protein>
<proteinExistence type="predicted"/>
<dbReference type="Gene3D" id="3.40.50.1820">
    <property type="entry name" value="alpha/beta hydrolase"/>
    <property type="match status" value="1"/>
</dbReference>
<sequence length="341" mass="36923">MPSLRARLIIALLKRRHWFRGQWRRPTIGSDTDIRVLRERAERGAARFGGRIDDLRIESVQFDQVAAEWLTPNANAREGLNKSILDFQTRIATEQIQRLPSDQTLLYFHGGGYVMGSIGGHRGIVAKLVRASGIRALHFDYRLAPEHPFPAALEDALTAYRGLLNVGIDPCDVAFVGDSAGAGLLLATLLALKDQAMPLPAAAAALSPWTDLACTGASYAHPDDLAPDGSFTTYAQWYAGQTPLTHPLVSPLYGVLQDLPPLFLCAGGAESMLDDTVAFAARARAAGINVTERIDPGMVHCYPLMAPLFPEATAAYQALVVFLQQNLAARAEVVPQSDDAL</sequence>
<dbReference type="InterPro" id="IPR029058">
    <property type="entry name" value="AB_hydrolase_fold"/>
</dbReference>
<name>A0A2P1PYR1_9GAMM</name>
<dbReference type="RefSeq" id="WP_106893889.1">
    <property type="nucleotide sequence ID" value="NZ_CP027860.1"/>
</dbReference>
<gene>
    <name evidence="3" type="ORF">C7S18_02135</name>
</gene>
<dbReference type="InterPro" id="IPR013094">
    <property type="entry name" value="AB_hydrolase_3"/>
</dbReference>
<dbReference type="PANTHER" id="PTHR48081">
    <property type="entry name" value="AB HYDROLASE SUPERFAMILY PROTEIN C4A8.06C"/>
    <property type="match status" value="1"/>
</dbReference>
<organism evidence="3 4">
    <name type="scientific">Ahniella affigens</name>
    <dbReference type="NCBI Taxonomy" id="2021234"/>
    <lineage>
        <taxon>Bacteria</taxon>
        <taxon>Pseudomonadati</taxon>
        <taxon>Pseudomonadota</taxon>
        <taxon>Gammaproteobacteria</taxon>
        <taxon>Lysobacterales</taxon>
        <taxon>Rhodanobacteraceae</taxon>
        <taxon>Ahniella</taxon>
    </lineage>
</organism>
<dbReference type="PANTHER" id="PTHR48081:SF8">
    <property type="entry name" value="ALPHA_BETA HYDROLASE FOLD-3 DOMAIN-CONTAINING PROTEIN-RELATED"/>
    <property type="match status" value="1"/>
</dbReference>
<feature type="domain" description="Alpha/beta hydrolase fold-3" evidence="2">
    <location>
        <begin position="105"/>
        <end position="302"/>
    </location>
</feature>
<reference evidence="3 4" key="2">
    <citation type="submission" date="2018-03" db="EMBL/GenBank/DDBJ databases">
        <authorList>
            <person name="Keele B.F."/>
        </authorList>
    </citation>
    <scope>NUCLEOTIDE SEQUENCE [LARGE SCALE GENOMIC DNA]</scope>
    <source>
        <strain evidence="3 4">D13</strain>
    </source>
</reference>
<dbReference type="AlphaFoldDB" id="A0A2P1PYR1"/>
<dbReference type="Proteomes" id="UP000241074">
    <property type="component" value="Chromosome"/>
</dbReference>
<dbReference type="InterPro" id="IPR050300">
    <property type="entry name" value="GDXG_lipolytic_enzyme"/>
</dbReference>
<evidence type="ECO:0000313" key="4">
    <source>
        <dbReference type="Proteomes" id="UP000241074"/>
    </source>
</evidence>